<dbReference type="Gene3D" id="2.30.230.10">
    <property type="entry name" value="Lipovitellin, beta-sheet shell regions, chain A"/>
    <property type="match status" value="2"/>
</dbReference>
<proteinExistence type="predicted"/>
<dbReference type="FunCoup" id="A0A672JMR4">
    <property type="interactions" value="3"/>
</dbReference>
<dbReference type="GO" id="GO:0005319">
    <property type="term" value="F:lipid transporter activity"/>
    <property type="evidence" value="ECO:0007669"/>
    <property type="project" value="InterPro"/>
</dbReference>
<accession>A0A672JMR4</accession>
<evidence type="ECO:0000256" key="6">
    <source>
        <dbReference type="PROSITE-ProRule" id="PRU00557"/>
    </source>
</evidence>
<dbReference type="Pfam" id="PF09175">
    <property type="entry name" value="Vit_b-sht_shell"/>
    <property type="match status" value="1"/>
</dbReference>
<sequence>MRVFVLALAVALVVPEFAPDQIYVYKYEAKLMGGMPEEGLARAGVKILSKVQLHADSSNNVTLQLDAPQFFEYKGKWAKDDSITANFTQHLTPVKFQYTNGNVGKVYAPANTQNVYELQELSVSILTKTKDLNQCQDKVVNDIGLSYMEKCPECERKSRALNGASFYNYTLKPEANSARLLEATVTEIYQYAPFETMHGGPQMESRQNLIYLEQKSAPVDTLLYEFGSEVYQTPFSLLDPSSRLERSDLSGIRFSNRDRVHEESPLKYIALIQLLREAQYERILTVWNQIKDNQDQRHWILNAIPAIRSHVALQFVMDRFLKKELSSLEAAHVLLVSVHLVKASNEAIKFAQDMIQNEKFREHSVLWNIVLLGYGTLVAKQCVENPGCSSDLVKPFHERLAQAVERQEIEKIITSLKVLGNAGHLASYKPIQKVLPGFGSTAANLPLRVHIEAVLALRNIAKNHPRPVQETVIQLFMSKEHQELRMAAAIVLFETKPSTGLVMTLANAIAKENNDQISSFIYSYMKSMTKSAAPDFESVSAACSLAIRVLSPRLDRQSYRYSRSLYADTYNSAAFLPKTVVAKARAYLAGAYADVLEIGVRSEGIQEALVKNQNIPQNEQRVNKMKAILKALSSWKAEPSSQPLASAYVKIFGQEVAYGSFENLIVEQISELAKEVRPEIILREVLQKLMSGYKHYYAQPLLLSEIRRILPTAIGLPMSLSLYTSAVVVVPVNVKVDPPLARENFRLAQLLKSDIRMSAVITPSVSAHTYAVMGVNTDQFKAAVMSRARVHSVVPAKMEARVDMTGGNFKLELLPVQGITKLAKAEYVHTFAVVGNMNVTTLTPLIPAERADRASSEAHKSQASRMASSLFGSQSRSSELLHPGPKQKGDIPLPKSIGKKRCLESKPFGYKICGETQAYNASYISASPLYSMIGKHVAELAITPATGTAVEKIEVEIQVGQRSADKIMKVISRSEEEEILESKNVLLKLKKILIPGLNNGTSSSSSSSSSQSTSSSSSSSRSSLSNSSSSQSSSSSSSRKIQNSAAGSRRRSNSRSSKRLSQDKKSSSSSRSSSSSQSSSQSRSSSSSSSSSSQSKVLCLSRLNVRFFFWQHALSTGRANSKSSAYSFETIYNKAKYLAKSVAPIVTVLIRGVTAEAQGYQIAAYVDKVTSRLQVIVANLARDNNWRLCADGVVLSNHKLMGKVGWGSECKQYKAEITAETGVVDQKPAARLKMSWEKLPSRMQLYMKWLSKFIGLMAEESGLSIARTKYLRNQIKLTVAAASEKSVNVALQTSKTTIYRLGVGLPMSLPIGQSAYDVNTDQNLAGNIINLVAKATSDECRIFQDKVRTFNGNSFSSDIPHLCPQILSQDCTAELKFMVLLKKDQATNQYEVNVKIGLINVDFYLKNGAVKVSVDGSEITRFPYEHPNGKISIRQRSDGVALVAPSFGLQEVEYTRTDLKVQVAHWMKGKTCGLCGPADGEVRQGYRKPDKSLTRDPVSFAHSWVLGGDSCRDTTQCLMRLESVKLEKQVNVFGQNSKCYSVEPVLRCLAGCMPVRTTTVSVGYHCVPSDSYMSRPNSLNSIQEKSIDLVEATEAHVACRCTAQCS</sequence>
<dbReference type="PROSITE" id="PS51233">
    <property type="entry name" value="VWFD"/>
    <property type="match status" value="1"/>
</dbReference>
<keyword evidence="2 8" id="KW-0732">Signal</keyword>
<dbReference type="Gene3D" id="2.20.50.20">
    <property type="entry name" value="Lipovitellin. Chain A, domain 3"/>
    <property type="match status" value="2"/>
</dbReference>
<dbReference type="PANTHER" id="PTHR23345">
    <property type="entry name" value="VITELLOGENIN-RELATED"/>
    <property type="match status" value="1"/>
</dbReference>
<evidence type="ECO:0000256" key="3">
    <source>
        <dbReference type="ARBA" id="ARBA00022761"/>
    </source>
</evidence>
<name>A0A672JMR4_SALFA</name>
<reference evidence="11" key="1">
    <citation type="submission" date="2019-06" db="EMBL/GenBank/DDBJ databases">
        <authorList>
            <consortium name="Wellcome Sanger Institute Data Sharing"/>
        </authorList>
    </citation>
    <scope>NUCLEOTIDE SEQUENCE [LARGE SCALE GENOMIC DNA]</scope>
</reference>
<feature type="compositionally biased region" description="Low complexity" evidence="7">
    <location>
        <begin position="1067"/>
        <end position="1092"/>
    </location>
</feature>
<dbReference type="SMART" id="SM01169">
    <property type="entry name" value="DUF1943"/>
    <property type="match status" value="1"/>
</dbReference>
<dbReference type="Pfam" id="PF01347">
    <property type="entry name" value="Vitellogenin_N"/>
    <property type="match status" value="2"/>
</dbReference>
<dbReference type="PROSITE" id="PS51211">
    <property type="entry name" value="VITELLOGENIN"/>
    <property type="match status" value="1"/>
</dbReference>
<feature type="compositionally biased region" description="Basic residues" evidence="7">
    <location>
        <begin position="1048"/>
        <end position="1058"/>
    </location>
</feature>
<evidence type="ECO:0000256" key="1">
    <source>
        <dbReference type="ARBA" id="ARBA00022553"/>
    </source>
</evidence>
<gene>
    <name evidence="11" type="primary">LOC115381258</name>
</gene>
<evidence type="ECO:0000259" key="10">
    <source>
        <dbReference type="PROSITE" id="PS51233"/>
    </source>
</evidence>
<dbReference type="InterPro" id="IPR001846">
    <property type="entry name" value="VWF_type-D"/>
</dbReference>
<dbReference type="InterPro" id="IPR050733">
    <property type="entry name" value="Vitellogenin/Apolipophorin"/>
</dbReference>
<reference evidence="11" key="3">
    <citation type="submission" date="2025-09" db="UniProtKB">
        <authorList>
            <consortium name="Ensembl"/>
        </authorList>
    </citation>
    <scope>IDENTIFICATION</scope>
</reference>
<dbReference type="GO" id="GO:0032355">
    <property type="term" value="P:response to estradiol"/>
    <property type="evidence" value="ECO:0007669"/>
    <property type="project" value="TreeGrafter"/>
</dbReference>
<feature type="disulfide bond" evidence="6">
    <location>
        <begin position="151"/>
        <end position="154"/>
    </location>
</feature>
<dbReference type="GO" id="GO:0071391">
    <property type="term" value="P:cellular response to estrogen stimulus"/>
    <property type="evidence" value="ECO:0007669"/>
    <property type="project" value="TreeGrafter"/>
</dbReference>
<dbReference type="Pfam" id="PF09172">
    <property type="entry name" value="Vit_open_b-sht"/>
    <property type="match status" value="1"/>
</dbReference>
<evidence type="ECO:0000259" key="9">
    <source>
        <dbReference type="PROSITE" id="PS51211"/>
    </source>
</evidence>
<feature type="region of interest" description="Disordered" evidence="7">
    <location>
        <begin position="874"/>
        <end position="896"/>
    </location>
</feature>
<comment type="caution">
    <text evidence="6">Lacks conserved residue(s) required for the propagation of feature annotation.</text>
</comment>
<dbReference type="InterPro" id="IPR011030">
    <property type="entry name" value="Lipovitellin_superhlx_dom"/>
</dbReference>
<dbReference type="SMART" id="SM01170">
    <property type="entry name" value="DUF1944"/>
    <property type="match status" value="1"/>
</dbReference>
<keyword evidence="5" id="KW-0325">Glycoprotein</keyword>
<dbReference type="Pfam" id="PF00094">
    <property type="entry name" value="VWD"/>
    <property type="match status" value="1"/>
</dbReference>
<dbReference type="SUPFAM" id="SSF56968">
    <property type="entry name" value="Lipovitellin-phosvitin complex, beta-sheet shell regions"/>
    <property type="match status" value="3"/>
</dbReference>
<feature type="region of interest" description="Disordered" evidence="7">
    <location>
        <begin position="998"/>
        <end position="1092"/>
    </location>
</feature>
<dbReference type="InterPro" id="IPR015817">
    <property type="entry name" value="Vitellinogen_open_b-sht_sub1"/>
</dbReference>
<keyword evidence="1" id="KW-0597">Phosphoprotein</keyword>
<feature type="domain" description="VWFD" evidence="10">
    <location>
        <begin position="1338"/>
        <end position="1512"/>
    </location>
</feature>
<dbReference type="InParanoid" id="A0A672JMR4"/>
<keyword evidence="4 6" id="KW-1015">Disulfide bond</keyword>
<dbReference type="SUPFAM" id="SSF48431">
    <property type="entry name" value="Lipovitellin-phosvitin complex, superhelical domain"/>
    <property type="match status" value="1"/>
</dbReference>
<reference evidence="11" key="2">
    <citation type="submission" date="2025-08" db="UniProtKB">
        <authorList>
            <consortium name="Ensembl"/>
        </authorList>
    </citation>
    <scope>IDENTIFICATION</scope>
</reference>
<dbReference type="InterPro" id="IPR001747">
    <property type="entry name" value="Vitellogenin_N"/>
</dbReference>
<organism evidence="11 12">
    <name type="scientific">Salarias fasciatus</name>
    <name type="common">Jewelled blenny</name>
    <name type="synonym">Blennius fasciatus</name>
    <dbReference type="NCBI Taxonomy" id="181472"/>
    <lineage>
        <taxon>Eukaryota</taxon>
        <taxon>Metazoa</taxon>
        <taxon>Chordata</taxon>
        <taxon>Craniata</taxon>
        <taxon>Vertebrata</taxon>
        <taxon>Euteleostomi</taxon>
        <taxon>Actinopterygii</taxon>
        <taxon>Neopterygii</taxon>
        <taxon>Teleostei</taxon>
        <taxon>Neoteleostei</taxon>
        <taxon>Acanthomorphata</taxon>
        <taxon>Ovalentaria</taxon>
        <taxon>Blenniimorphae</taxon>
        <taxon>Blenniiformes</taxon>
        <taxon>Blennioidei</taxon>
        <taxon>Blenniidae</taxon>
        <taxon>Salariinae</taxon>
        <taxon>Salarias</taxon>
    </lineage>
</organism>
<dbReference type="Ensembl" id="ENSSFAT00005056187.1">
    <property type="protein sequence ID" value="ENSSFAP00005054504.1"/>
    <property type="gene ID" value="ENSSFAG00005025356.1"/>
</dbReference>
<dbReference type="PANTHER" id="PTHR23345:SF9">
    <property type="entry name" value="VITELLOGENIN-RELATED"/>
    <property type="match status" value="1"/>
</dbReference>
<dbReference type="Gene3D" id="1.25.10.20">
    <property type="entry name" value="Vitellinogen, superhelical"/>
    <property type="match status" value="1"/>
</dbReference>
<dbReference type="InterPro" id="IPR015258">
    <property type="entry name" value="Vitellinogen_b-sht_shell"/>
</dbReference>
<evidence type="ECO:0000313" key="12">
    <source>
        <dbReference type="Proteomes" id="UP000472267"/>
    </source>
</evidence>
<dbReference type="SMART" id="SM00216">
    <property type="entry name" value="VWD"/>
    <property type="match status" value="1"/>
</dbReference>
<feature type="signal peptide" evidence="8">
    <location>
        <begin position="1"/>
        <end position="19"/>
    </location>
</feature>
<feature type="chain" id="PRO_5025586968" evidence="8">
    <location>
        <begin position="20"/>
        <end position="1606"/>
    </location>
</feature>
<evidence type="ECO:0000256" key="7">
    <source>
        <dbReference type="SAM" id="MobiDB-lite"/>
    </source>
</evidence>
<dbReference type="Gene3D" id="2.20.80.10">
    <property type="entry name" value="Lipovitellin-phosvitin complex, chain A, domain 4"/>
    <property type="match status" value="1"/>
</dbReference>
<keyword evidence="12" id="KW-1185">Reference proteome</keyword>
<protein>
    <submittedName>
        <fullName evidence="11">Uncharacterized protein</fullName>
    </submittedName>
</protein>
<dbReference type="InterPro" id="IPR015255">
    <property type="entry name" value="Vitellinogen_open_b-sht"/>
</dbReference>
<dbReference type="SMART" id="SM00638">
    <property type="entry name" value="LPD_N"/>
    <property type="match status" value="1"/>
</dbReference>
<evidence type="ECO:0000256" key="2">
    <source>
        <dbReference type="ARBA" id="ARBA00022729"/>
    </source>
</evidence>
<dbReference type="Gene3D" id="2.20.90.10">
    <property type="entry name" value="Vitellinogen, beta-sheet shell domain"/>
    <property type="match status" value="1"/>
</dbReference>
<keyword evidence="3" id="KW-0758">Storage protein</keyword>
<evidence type="ECO:0000256" key="8">
    <source>
        <dbReference type="SAM" id="SignalP"/>
    </source>
</evidence>
<evidence type="ECO:0000313" key="11">
    <source>
        <dbReference type="Ensembl" id="ENSSFAP00005054504.1"/>
    </source>
</evidence>
<evidence type="ECO:0000256" key="4">
    <source>
        <dbReference type="ARBA" id="ARBA00023157"/>
    </source>
</evidence>
<feature type="domain" description="Vitellogenin" evidence="9">
    <location>
        <begin position="47"/>
        <end position="600"/>
    </location>
</feature>
<feature type="compositionally biased region" description="Low complexity" evidence="7">
    <location>
        <begin position="1002"/>
        <end position="1038"/>
    </location>
</feature>
<dbReference type="InterPro" id="IPR015819">
    <property type="entry name" value="Lipid_transp_b-sht_shell"/>
</dbReference>
<dbReference type="InterPro" id="IPR037088">
    <property type="entry name" value="Vitellinogen_b-sht_shell_sf"/>
</dbReference>
<dbReference type="GO" id="GO:0045735">
    <property type="term" value="F:nutrient reservoir activity"/>
    <property type="evidence" value="ECO:0007669"/>
    <property type="project" value="UniProtKB-KW"/>
</dbReference>
<dbReference type="Proteomes" id="UP000472267">
    <property type="component" value="Chromosome 23"/>
</dbReference>
<evidence type="ECO:0000256" key="5">
    <source>
        <dbReference type="ARBA" id="ARBA00023180"/>
    </source>
</evidence>
<dbReference type="InterPro" id="IPR015816">
    <property type="entry name" value="Vitellinogen_b-sht_N"/>
</dbReference>